<sequence length="165" mass="18392">MFTVVNSRVKSHTVPLRCSITSGNESGMFSIGITEDRNCELRLVGKIDHEKQYEYHLKLQLDTLAGLGNPARISTMVKIQVQDLNDNVPQFVYPETSKRFSKDKYYGAVARDRKEVGGTVLQVKASDKDSGNLGNVEYRLYLMRVGPQTTSLSTLAQAVFAQDEG</sequence>
<organism evidence="7">
    <name type="scientific">Homalodisca liturata</name>
    <dbReference type="NCBI Taxonomy" id="320908"/>
    <lineage>
        <taxon>Eukaryota</taxon>
        <taxon>Metazoa</taxon>
        <taxon>Ecdysozoa</taxon>
        <taxon>Arthropoda</taxon>
        <taxon>Hexapoda</taxon>
        <taxon>Insecta</taxon>
        <taxon>Pterygota</taxon>
        <taxon>Neoptera</taxon>
        <taxon>Paraneoptera</taxon>
        <taxon>Hemiptera</taxon>
        <taxon>Auchenorrhyncha</taxon>
        <taxon>Membracoidea</taxon>
        <taxon>Cicadellidae</taxon>
        <taxon>Cicadellinae</taxon>
        <taxon>Proconiini</taxon>
        <taxon>Homalodisca</taxon>
    </lineage>
</organism>
<comment type="subcellular location">
    <subcellularLocation>
        <location evidence="1">Membrane</location>
    </subcellularLocation>
</comment>
<dbReference type="PANTHER" id="PTHR24027">
    <property type="entry name" value="CADHERIN-23"/>
    <property type="match status" value="1"/>
</dbReference>
<accession>A0A1B6JIB9</accession>
<gene>
    <name evidence="7" type="ORF">g.13094</name>
</gene>
<evidence type="ECO:0000259" key="6">
    <source>
        <dbReference type="PROSITE" id="PS50268"/>
    </source>
</evidence>
<dbReference type="InterPro" id="IPR020894">
    <property type="entry name" value="Cadherin_CS"/>
</dbReference>
<dbReference type="InterPro" id="IPR039808">
    <property type="entry name" value="Cadherin"/>
</dbReference>
<proteinExistence type="predicted"/>
<dbReference type="GO" id="GO:0005509">
    <property type="term" value="F:calcium ion binding"/>
    <property type="evidence" value="ECO:0007669"/>
    <property type="project" value="UniProtKB-UniRule"/>
</dbReference>
<dbReference type="GO" id="GO:0016342">
    <property type="term" value="C:catenin complex"/>
    <property type="evidence" value="ECO:0007669"/>
    <property type="project" value="TreeGrafter"/>
</dbReference>
<dbReference type="PANTHER" id="PTHR24027:SF438">
    <property type="entry name" value="CADHERIN 23"/>
    <property type="match status" value="1"/>
</dbReference>
<dbReference type="GO" id="GO:0016477">
    <property type="term" value="P:cell migration"/>
    <property type="evidence" value="ECO:0007669"/>
    <property type="project" value="TreeGrafter"/>
</dbReference>
<dbReference type="InterPro" id="IPR002126">
    <property type="entry name" value="Cadherin-like_dom"/>
</dbReference>
<dbReference type="EMBL" id="GECU01008762">
    <property type="protein sequence ID" value="JAS98944.1"/>
    <property type="molecule type" value="Transcribed_RNA"/>
</dbReference>
<evidence type="ECO:0000256" key="5">
    <source>
        <dbReference type="PROSITE-ProRule" id="PRU00043"/>
    </source>
</evidence>
<dbReference type="InterPro" id="IPR015919">
    <property type="entry name" value="Cadherin-like_sf"/>
</dbReference>
<keyword evidence="3 5" id="KW-0106">Calcium</keyword>
<keyword evidence="4" id="KW-0472">Membrane</keyword>
<dbReference type="PROSITE" id="PS50268">
    <property type="entry name" value="CADHERIN_2"/>
    <property type="match status" value="1"/>
</dbReference>
<evidence type="ECO:0000256" key="3">
    <source>
        <dbReference type="ARBA" id="ARBA00022837"/>
    </source>
</evidence>
<keyword evidence="2" id="KW-0677">Repeat</keyword>
<evidence type="ECO:0000256" key="1">
    <source>
        <dbReference type="ARBA" id="ARBA00004370"/>
    </source>
</evidence>
<dbReference type="SMART" id="SM00112">
    <property type="entry name" value="CA"/>
    <property type="match status" value="1"/>
</dbReference>
<reference evidence="7" key="1">
    <citation type="submission" date="2015-11" db="EMBL/GenBank/DDBJ databases">
        <title>De novo transcriptome assembly of four potential Pierce s Disease insect vectors from Arizona vineyards.</title>
        <authorList>
            <person name="Tassone E.E."/>
        </authorList>
    </citation>
    <scope>NUCLEOTIDE SEQUENCE</scope>
</reference>
<protein>
    <recommendedName>
        <fullName evidence="6">Cadherin domain-containing protein</fullName>
    </recommendedName>
</protein>
<dbReference type="CDD" id="cd11304">
    <property type="entry name" value="Cadherin_repeat"/>
    <property type="match status" value="2"/>
</dbReference>
<dbReference type="GO" id="GO:0045296">
    <property type="term" value="F:cadherin binding"/>
    <property type="evidence" value="ECO:0007669"/>
    <property type="project" value="TreeGrafter"/>
</dbReference>
<dbReference type="AlphaFoldDB" id="A0A1B6JIB9"/>
<dbReference type="GO" id="GO:0007156">
    <property type="term" value="P:homophilic cell adhesion via plasma membrane adhesion molecules"/>
    <property type="evidence" value="ECO:0007669"/>
    <property type="project" value="InterPro"/>
</dbReference>
<evidence type="ECO:0000256" key="4">
    <source>
        <dbReference type="ARBA" id="ARBA00023136"/>
    </source>
</evidence>
<evidence type="ECO:0000313" key="7">
    <source>
        <dbReference type="EMBL" id="JAS98944.1"/>
    </source>
</evidence>
<dbReference type="PROSITE" id="PS00232">
    <property type="entry name" value="CADHERIN_1"/>
    <property type="match status" value="1"/>
</dbReference>
<name>A0A1B6JIB9_9HEMI</name>
<feature type="domain" description="Cadherin" evidence="6">
    <location>
        <begin position="19"/>
        <end position="91"/>
    </location>
</feature>
<dbReference type="SUPFAM" id="SSF49313">
    <property type="entry name" value="Cadherin-like"/>
    <property type="match status" value="2"/>
</dbReference>
<dbReference type="GO" id="GO:0008013">
    <property type="term" value="F:beta-catenin binding"/>
    <property type="evidence" value="ECO:0007669"/>
    <property type="project" value="TreeGrafter"/>
</dbReference>
<dbReference type="Gene3D" id="2.60.40.60">
    <property type="entry name" value="Cadherins"/>
    <property type="match status" value="2"/>
</dbReference>
<evidence type="ECO:0000256" key="2">
    <source>
        <dbReference type="ARBA" id="ARBA00022737"/>
    </source>
</evidence>